<dbReference type="PRINTS" id="PR00097">
    <property type="entry name" value="ANTSNTHASEII"/>
</dbReference>
<sequence>MSGGRILFIDAYDSFSNNIINLLQDRLSVTVDSVFIDDHRFVFNDDAFHEHLQQFDAVVAGPGPGHPANRKDVGLIAKLWTLSNDHLLPVLGICLGFQSLCLAHGASVGRLTQPRHGLVTAVTHCGKDVYSGTGDVRATQYHSLHVNAGYPMTAGPTDPQLWMPTKTCPQLEPLAWDLSDPGNGSIFMAVRHITKPFRGVQYHPESICTNREGHQLVDNWWQEAVNWNQYSRRSRAVKPPVSNGHSHYTDGNGVDGNDTDSKVYWNSLNPCKPVDLPSLMQELRGLPGSPEPLLLESGTRGGGEPVNPETGRFSIIGLQDTSATQVCYSTSSHRLQIIDGPDVTTENCMNASEVFDVLEHLMQARKASGGPSESPFWGGFVGFVSYEAGLETIDVPPPVSSETRPDIWFIFVERSVVLDHVKGTVYIQSLLEKDTEWLNSTRAAIAAHTPLKQSSTTNGHSKPAAKVVCEPAQTEYCTKVQTCQSRLRAGSSYELCLTDSTRIRTTEDAWSLYLRLRAANPAPFSAYLNMQSQTSAAQNIEFVGSSPERFLSWSRAGACQFRPIKGTVKKTPSTTRATAEAQLRTPKEQAENLMIVDLIRHDLSGVAGVTKVHVPQLMAIEEYATVYQLVSVISGTLSPQTSGLPVLAASLPPGSMTGAPKKRSCELLTQIENQRPRGLYSGVLGYLDVGGGGDFSVVIRSAFRYGGDGEDWRIGAGGAVTVLSESEAEWEEMEAKRERLVGVFGGGNS</sequence>
<dbReference type="AlphaFoldDB" id="A0AB34KI69"/>
<evidence type="ECO:0000256" key="9">
    <source>
        <dbReference type="ARBA" id="ARBA00031904"/>
    </source>
</evidence>
<feature type="domain" description="Chorismate-utilising enzyme C-terminal" evidence="12">
    <location>
        <begin position="473"/>
        <end position="736"/>
    </location>
</feature>
<dbReference type="InterPro" id="IPR019999">
    <property type="entry name" value="Anth_synth_I-like"/>
</dbReference>
<dbReference type="EC" id="2.6.1.85" evidence="4"/>
<evidence type="ECO:0000256" key="6">
    <source>
        <dbReference type="ARBA" id="ARBA00022909"/>
    </source>
</evidence>
<dbReference type="CDD" id="cd01743">
    <property type="entry name" value="GATase1_Anthranilate_Synthase"/>
    <property type="match status" value="1"/>
</dbReference>
<dbReference type="GO" id="GO:0005737">
    <property type="term" value="C:cytoplasm"/>
    <property type="evidence" value="ECO:0007669"/>
    <property type="project" value="TreeGrafter"/>
</dbReference>
<dbReference type="GO" id="GO:0046820">
    <property type="term" value="F:4-amino-4-deoxychorismate synthase activity"/>
    <property type="evidence" value="ECO:0007669"/>
    <property type="project" value="UniProtKB-EC"/>
</dbReference>
<evidence type="ECO:0000313" key="14">
    <source>
        <dbReference type="EMBL" id="KAL1583030.1"/>
    </source>
</evidence>
<dbReference type="InterPro" id="IPR006805">
    <property type="entry name" value="Anth_synth_I_N"/>
</dbReference>
<organism evidence="14 15">
    <name type="scientific">Cladosporium halotolerans</name>
    <dbReference type="NCBI Taxonomy" id="1052096"/>
    <lineage>
        <taxon>Eukaryota</taxon>
        <taxon>Fungi</taxon>
        <taxon>Dikarya</taxon>
        <taxon>Ascomycota</taxon>
        <taxon>Pezizomycotina</taxon>
        <taxon>Dothideomycetes</taxon>
        <taxon>Dothideomycetidae</taxon>
        <taxon>Cladosporiales</taxon>
        <taxon>Cladosporiaceae</taxon>
        <taxon>Cladosporium</taxon>
    </lineage>
</organism>
<dbReference type="NCBIfam" id="TIGR01823">
    <property type="entry name" value="PabB-fungal"/>
    <property type="match status" value="1"/>
</dbReference>
<evidence type="ECO:0000256" key="2">
    <source>
        <dbReference type="ARBA" id="ARBA00005009"/>
    </source>
</evidence>
<keyword evidence="15" id="KW-1185">Reference proteome</keyword>
<evidence type="ECO:0000256" key="5">
    <source>
        <dbReference type="ARBA" id="ARBA00022679"/>
    </source>
</evidence>
<evidence type="ECO:0000256" key="3">
    <source>
        <dbReference type="ARBA" id="ARBA00005970"/>
    </source>
</evidence>
<dbReference type="InterPro" id="IPR010117">
    <property type="entry name" value="PabB_fungal"/>
</dbReference>
<dbReference type="EMBL" id="JAAQHG020000040">
    <property type="protein sequence ID" value="KAL1583030.1"/>
    <property type="molecule type" value="Genomic_DNA"/>
</dbReference>
<dbReference type="InterPro" id="IPR005801">
    <property type="entry name" value="ADC_synthase"/>
</dbReference>
<dbReference type="GO" id="GO:0000162">
    <property type="term" value="P:L-tryptophan biosynthetic process"/>
    <property type="evidence" value="ECO:0007669"/>
    <property type="project" value="TreeGrafter"/>
</dbReference>
<evidence type="ECO:0000256" key="4">
    <source>
        <dbReference type="ARBA" id="ARBA00013139"/>
    </source>
</evidence>
<dbReference type="GO" id="GO:0008153">
    <property type="term" value="P:4-aminobenzoate biosynthetic process"/>
    <property type="evidence" value="ECO:0007669"/>
    <property type="project" value="TreeGrafter"/>
</dbReference>
<evidence type="ECO:0000256" key="1">
    <source>
        <dbReference type="ARBA" id="ARBA00001000"/>
    </source>
</evidence>
<evidence type="ECO:0000259" key="12">
    <source>
        <dbReference type="Pfam" id="PF00425"/>
    </source>
</evidence>
<dbReference type="Pfam" id="PF00425">
    <property type="entry name" value="Chorismate_bind"/>
    <property type="match status" value="1"/>
</dbReference>
<feature type="domain" description="Glutamine amidotransferase" evidence="11">
    <location>
        <begin position="8"/>
        <end position="217"/>
    </location>
</feature>
<accession>A0AB34KI69</accession>
<dbReference type="SUPFAM" id="SSF56322">
    <property type="entry name" value="ADC synthase"/>
    <property type="match status" value="1"/>
</dbReference>
<dbReference type="InterPro" id="IPR029062">
    <property type="entry name" value="Class_I_gatase-like"/>
</dbReference>
<keyword evidence="6" id="KW-0289">Folate biosynthesis</keyword>
<dbReference type="SUPFAM" id="SSF52317">
    <property type="entry name" value="Class I glutamine amidotransferase-like"/>
    <property type="match status" value="1"/>
</dbReference>
<protein>
    <recommendedName>
        <fullName evidence="4">aminodeoxychorismate synthase</fullName>
        <ecNumber evidence="4">2.6.1.85</ecNumber>
    </recommendedName>
    <alternativeName>
        <fullName evidence="8">Para-aminobenzoate synthase</fullName>
    </alternativeName>
    <alternativeName>
        <fullName evidence="9">p-aminobenzoic acid synthase</fullName>
    </alternativeName>
</protein>
<dbReference type="Proteomes" id="UP000803884">
    <property type="component" value="Unassembled WGS sequence"/>
</dbReference>
<dbReference type="PANTHER" id="PTHR11236:SF18">
    <property type="entry name" value="AMINODEOXYCHORISMATE SYNTHASE"/>
    <property type="match status" value="1"/>
</dbReference>
<evidence type="ECO:0000256" key="7">
    <source>
        <dbReference type="ARBA" id="ARBA00022962"/>
    </source>
</evidence>
<dbReference type="Gene3D" id="3.40.50.880">
    <property type="match status" value="1"/>
</dbReference>
<dbReference type="PRINTS" id="PR00096">
    <property type="entry name" value="GATASE"/>
</dbReference>
<evidence type="ECO:0000259" key="11">
    <source>
        <dbReference type="Pfam" id="PF00117"/>
    </source>
</evidence>
<dbReference type="InterPro" id="IPR017926">
    <property type="entry name" value="GATASE"/>
</dbReference>
<dbReference type="InterPro" id="IPR015890">
    <property type="entry name" value="Chorismate_C"/>
</dbReference>
<name>A0AB34KI69_9PEZI</name>
<dbReference type="Gene3D" id="3.60.120.10">
    <property type="entry name" value="Anthranilate synthase"/>
    <property type="match status" value="1"/>
</dbReference>
<evidence type="ECO:0000313" key="15">
    <source>
        <dbReference type="Proteomes" id="UP000803884"/>
    </source>
</evidence>
<dbReference type="PRINTS" id="PR00099">
    <property type="entry name" value="CPSGATASE"/>
</dbReference>
<keyword evidence="5" id="KW-0808">Transferase</keyword>
<comment type="similarity">
    <text evidence="3">In the C-terminal section; belongs to the anthranilate synthase component I family.</text>
</comment>
<dbReference type="RefSeq" id="XP_069226137.1">
    <property type="nucleotide sequence ID" value="XM_069377062.1"/>
</dbReference>
<dbReference type="GO" id="GO:0046656">
    <property type="term" value="P:folic acid biosynthetic process"/>
    <property type="evidence" value="ECO:0007669"/>
    <property type="project" value="UniProtKB-KW"/>
</dbReference>
<keyword evidence="7" id="KW-0315">Glutamine amidotransferase</keyword>
<dbReference type="PROSITE" id="PS51273">
    <property type="entry name" value="GATASE_TYPE_1"/>
    <property type="match status" value="1"/>
</dbReference>
<evidence type="ECO:0000256" key="8">
    <source>
        <dbReference type="ARBA" id="ARBA00031329"/>
    </source>
</evidence>
<dbReference type="Pfam" id="PF04715">
    <property type="entry name" value="Anth_synt_I_N"/>
    <property type="match status" value="1"/>
</dbReference>
<dbReference type="PANTHER" id="PTHR11236">
    <property type="entry name" value="AMINOBENZOATE/ANTHRANILATE SYNTHASE"/>
    <property type="match status" value="1"/>
</dbReference>
<comment type="catalytic activity">
    <reaction evidence="1">
        <text>chorismate + L-glutamine = 4-amino-4-deoxychorismate + L-glutamate</text>
        <dbReference type="Rhea" id="RHEA:11672"/>
        <dbReference type="ChEBI" id="CHEBI:29748"/>
        <dbReference type="ChEBI" id="CHEBI:29985"/>
        <dbReference type="ChEBI" id="CHEBI:58359"/>
        <dbReference type="ChEBI" id="CHEBI:58406"/>
        <dbReference type="EC" id="2.6.1.85"/>
    </reaction>
</comment>
<comment type="pathway">
    <text evidence="2">Cofactor biosynthesis; tetrahydrofolate biosynthesis; 4-aminobenzoate from chorismate: step 1/2.</text>
</comment>
<evidence type="ECO:0000259" key="13">
    <source>
        <dbReference type="Pfam" id="PF04715"/>
    </source>
</evidence>
<feature type="domain" description="Anthranilate synthase component I N-terminal" evidence="13">
    <location>
        <begin position="277"/>
        <end position="427"/>
    </location>
</feature>
<comment type="caution">
    <text evidence="14">The sequence shown here is derived from an EMBL/GenBank/DDBJ whole genome shotgun (WGS) entry which is preliminary data.</text>
</comment>
<dbReference type="GeneID" id="96009900"/>
<reference evidence="14 15" key="1">
    <citation type="journal article" date="2020" name="Microbiol. Resour. Announc.">
        <title>Draft Genome Sequence of a Cladosporium Species Isolated from the Mesophotic Ascidian Didemnum maculosum.</title>
        <authorList>
            <person name="Gioti A."/>
            <person name="Siaperas R."/>
            <person name="Nikolaivits E."/>
            <person name="Le Goff G."/>
            <person name="Ouazzani J."/>
            <person name="Kotoulas G."/>
            <person name="Topakas E."/>
        </authorList>
    </citation>
    <scope>NUCLEOTIDE SEQUENCE [LARGE SCALE GENOMIC DNA]</scope>
    <source>
        <strain evidence="14 15">TM138-S3</strain>
    </source>
</reference>
<evidence type="ECO:0000256" key="10">
    <source>
        <dbReference type="SAM" id="MobiDB-lite"/>
    </source>
</evidence>
<dbReference type="Pfam" id="PF00117">
    <property type="entry name" value="GATase"/>
    <property type="match status" value="1"/>
</dbReference>
<dbReference type="InterPro" id="IPR006221">
    <property type="entry name" value="TrpG/PapA_dom"/>
</dbReference>
<feature type="region of interest" description="Disordered" evidence="10">
    <location>
        <begin position="236"/>
        <end position="256"/>
    </location>
</feature>
<gene>
    <name evidence="14" type="ORF">WHR41_08458</name>
</gene>
<proteinExistence type="inferred from homology"/>